<comment type="similarity">
    <text evidence="1">Belongs to the non-flavoprotein flavin reductase family.</text>
</comment>
<feature type="domain" description="Flavin reductase like" evidence="3">
    <location>
        <begin position="22"/>
        <end position="167"/>
    </location>
</feature>
<dbReference type="Pfam" id="PF01613">
    <property type="entry name" value="Flavin_Reduct"/>
    <property type="match status" value="1"/>
</dbReference>
<evidence type="ECO:0000313" key="4">
    <source>
        <dbReference type="EMBL" id="GGP13335.1"/>
    </source>
</evidence>
<evidence type="ECO:0000256" key="1">
    <source>
        <dbReference type="ARBA" id="ARBA00008898"/>
    </source>
</evidence>
<dbReference type="RefSeq" id="WP_189142542.1">
    <property type="nucleotide sequence ID" value="NZ_BMNK01000014.1"/>
</dbReference>
<protein>
    <submittedName>
        <fullName evidence="4">Oxidoreductase</fullName>
    </submittedName>
</protein>
<dbReference type="InterPro" id="IPR050268">
    <property type="entry name" value="NADH-dep_flavin_reductase"/>
</dbReference>
<evidence type="ECO:0000313" key="5">
    <source>
        <dbReference type="Proteomes" id="UP000660745"/>
    </source>
</evidence>
<proteinExistence type="inferred from homology"/>
<evidence type="ECO:0000259" key="3">
    <source>
        <dbReference type="SMART" id="SM00903"/>
    </source>
</evidence>
<dbReference type="InterPro" id="IPR002563">
    <property type="entry name" value="Flavin_Rdtase-like_dom"/>
</dbReference>
<reference evidence="4" key="1">
    <citation type="journal article" date="2014" name="Int. J. Syst. Evol. Microbiol.">
        <title>Complete genome sequence of Corynebacterium casei LMG S-19264T (=DSM 44701T), isolated from a smear-ripened cheese.</title>
        <authorList>
            <consortium name="US DOE Joint Genome Institute (JGI-PGF)"/>
            <person name="Walter F."/>
            <person name="Albersmeier A."/>
            <person name="Kalinowski J."/>
            <person name="Ruckert C."/>
        </authorList>
    </citation>
    <scope>NUCLEOTIDE SEQUENCE</scope>
    <source>
        <strain evidence="4">CGMCC 4.7430</strain>
    </source>
</reference>
<accession>A0A918ABF0</accession>
<dbReference type="EMBL" id="BMNK01000014">
    <property type="protein sequence ID" value="GGP13335.1"/>
    <property type="molecule type" value="Genomic_DNA"/>
</dbReference>
<comment type="caution">
    <text evidence="4">The sequence shown here is derived from an EMBL/GenBank/DDBJ whole genome shotgun (WGS) entry which is preliminary data.</text>
</comment>
<name>A0A918ABF0_9ACTN</name>
<reference evidence="4" key="2">
    <citation type="submission" date="2020-09" db="EMBL/GenBank/DDBJ databases">
        <authorList>
            <person name="Sun Q."/>
            <person name="Zhou Y."/>
        </authorList>
    </citation>
    <scope>NUCLEOTIDE SEQUENCE</scope>
    <source>
        <strain evidence="4">CGMCC 4.7430</strain>
    </source>
</reference>
<dbReference type="Gene3D" id="2.30.110.10">
    <property type="entry name" value="Electron Transport, Fmn-binding Protein, Chain A"/>
    <property type="match status" value="1"/>
</dbReference>
<keyword evidence="2" id="KW-0560">Oxidoreductase</keyword>
<dbReference type="Proteomes" id="UP000660745">
    <property type="component" value="Unassembled WGS sequence"/>
</dbReference>
<sequence>MTQPAGADDAHFPTLADFRAAVSRLPQGVAVLTTVDDDGLPQGVTVGSVIPLSKRPPLLAVSLDRRAGMLAVVLTAGRFAINVLHSEASGIAALFATPGVNRFASTAWTSGGGGLPVLREHSSAVIECAVSETVDGGDHVIVIGAVEDSSTLPAQEPLVYKGRRYFGLHPL</sequence>
<keyword evidence="5" id="KW-1185">Reference proteome</keyword>
<dbReference type="GO" id="GO:0042602">
    <property type="term" value="F:riboflavin reductase (NADPH) activity"/>
    <property type="evidence" value="ECO:0007669"/>
    <property type="project" value="TreeGrafter"/>
</dbReference>
<dbReference type="PANTHER" id="PTHR30466:SF11">
    <property type="entry name" value="FLAVIN-DEPENDENT MONOOXYGENASE, REDUCTASE SUBUNIT HSAB"/>
    <property type="match status" value="1"/>
</dbReference>
<evidence type="ECO:0000256" key="2">
    <source>
        <dbReference type="ARBA" id="ARBA00023002"/>
    </source>
</evidence>
<dbReference type="AlphaFoldDB" id="A0A918ABF0"/>
<dbReference type="SMART" id="SM00903">
    <property type="entry name" value="Flavin_Reduct"/>
    <property type="match status" value="1"/>
</dbReference>
<dbReference type="GO" id="GO:0010181">
    <property type="term" value="F:FMN binding"/>
    <property type="evidence" value="ECO:0007669"/>
    <property type="project" value="InterPro"/>
</dbReference>
<dbReference type="PANTHER" id="PTHR30466">
    <property type="entry name" value="FLAVIN REDUCTASE"/>
    <property type="match status" value="1"/>
</dbReference>
<gene>
    <name evidence="4" type="ORF">GCM10012278_64690</name>
</gene>
<dbReference type="SUPFAM" id="SSF50475">
    <property type="entry name" value="FMN-binding split barrel"/>
    <property type="match status" value="1"/>
</dbReference>
<organism evidence="4 5">
    <name type="scientific">Nonomuraea glycinis</name>
    <dbReference type="NCBI Taxonomy" id="2047744"/>
    <lineage>
        <taxon>Bacteria</taxon>
        <taxon>Bacillati</taxon>
        <taxon>Actinomycetota</taxon>
        <taxon>Actinomycetes</taxon>
        <taxon>Streptosporangiales</taxon>
        <taxon>Streptosporangiaceae</taxon>
        <taxon>Nonomuraea</taxon>
    </lineage>
</organism>
<dbReference type="InterPro" id="IPR012349">
    <property type="entry name" value="Split_barrel_FMN-bd"/>
</dbReference>